<feature type="transmembrane region" description="Helical" evidence="2">
    <location>
        <begin position="254"/>
        <end position="277"/>
    </location>
</feature>
<name>A0A7S3JPR8_9STRA</name>
<keyword evidence="2" id="KW-0812">Transmembrane</keyword>
<dbReference type="SUPFAM" id="SSF55874">
    <property type="entry name" value="ATPase domain of HSP90 chaperone/DNA topoisomerase II/histidine kinase"/>
    <property type="match status" value="1"/>
</dbReference>
<dbReference type="SMART" id="SM00387">
    <property type="entry name" value="HATPase_c"/>
    <property type="match status" value="1"/>
</dbReference>
<keyword evidence="2" id="KW-0472">Membrane</keyword>
<dbReference type="EMBL" id="HBIJ01002638">
    <property type="protein sequence ID" value="CAE0361076.1"/>
    <property type="molecule type" value="Transcribed_RNA"/>
</dbReference>
<dbReference type="PANTHER" id="PTHR43547">
    <property type="entry name" value="TWO-COMPONENT HISTIDINE KINASE"/>
    <property type="match status" value="1"/>
</dbReference>
<feature type="transmembrane region" description="Helical" evidence="2">
    <location>
        <begin position="69"/>
        <end position="91"/>
    </location>
</feature>
<reference evidence="4" key="1">
    <citation type="submission" date="2021-01" db="EMBL/GenBank/DDBJ databases">
        <authorList>
            <person name="Corre E."/>
            <person name="Pelletier E."/>
            <person name="Niang G."/>
            <person name="Scheremetjew M."/>
            <person name="Finn R."/>
            <person name="Kale V."/>
            <person name="Holt S."/>
            <person name="Cochrane G."/>
            <person name="Meng A."/>
            <person name="Brown T."/>
            <person name="Cohen L."/>
        </authorList>
    </citation>
    <scope>NUCLEOTIDE SEQUENCE</scope>
    <source>
        <strain evidence="4">CCMP1510</strain>
    </source>
</reference>
<organism evidence="4">
    <name type="scientific">Aureoumbra lagunensis</name>
    <dbReference type="NCBI Taxonomy" id="44058"/>
    <lineage>
        <taxon>Eukaryota</taxon>
        <taxon>Sar</taxon>
        <taxon>Stramenopiles</taxon>
        <taxon>Ochrophyta</taxon>
        <taxon>Pelagophyceae</taxon>
        <taxon>Pelagomonadales</taxon>
        <taxon>Aureoumbra</taxon>
    </lineage>
</organism>
<proteinExistence type="predicted"/>
<evidence type="ECO:0000256" key="2">
    <source>
        <dbReference type="SAM" id="Phobius"/>
    </source>
</evidence>
<dbReference type="InterPro" id="IPR005467">
    <property type="entry name" value="His_kinase_dom"/>
</dbReference>
<gene>
    <name evidence="4" type="ORF">ALAG00032_LOCUS1808</name>
</gene>
<sequence length="751" mass="84620">MCTSESVDVLGKNDEDSRPLTLKMNAEKNQEKMKKSVSEEMCKSTRTTRIEEEYDAEWCGSRKNKTFRIIVVVLSLGTVMATSVICIMLSIDSVQTTRSTYHTLNALGKFHALQCRGTNQVRSWTLVGAAAEDEALVNKSLQQITKFTDKQEFDYSDFQKSYAREKRKSPKLKQIQDKLRDYDKAFDSYIDYQRAIPYNSQTLVKSTSSFDEYWNEFYPLYKDVAISHREAFNKANNRITVEMKRISQSSGKSILYVALAQSVLTLFAFGALINVLISTRKEHKFKLKCQDMLVRQQAHELRNKYGPAIFVLGQLLDTAQSPNPQLSDILQLAPECNGALRLLQEVESQHQARLDIYRILRGNYKPSPETFDIITMLCERVEAERLIDLSQNHNLADKPVDYYVQVPECYGNFHEQKKEEETENGWDEYENEIQVRTDLYILKHIVQNLTANARKFTFNGSIVVSFLGTKSSSNGDLLVFSVEDTGTGLPPLVLENIFKTNDGCITGDNRGSGLGLPSCAVFCKAANGYIKVKETHRQDDKGNGGMTKIEFAVRGTVISKSFPADTSKLVRVGKSLDDHPIEQPISLLPKQETTYQEDSSTTKKIPLVVIDDSEVNRKCIVRSLQKISSLLNITWYPIDQFETIEAACFRIEQLHASKTFAIISLDQNLESRGGQLTGTDAIKWLINELNFFGLIISASGDPLAAGDHLKLGAHIAWCKPLPKKDKIYQDVYNALQNLGIIVSSSSSAVLP</sequence>
<dbReference type="InterPro" id="IPR003594">
    <property type="entry name" value="HATPase_dom"/>
</dbReference>
<dbReference type="GO" id="GO:0000155">
    <property type="term" value="F:phosphorelay sensor kinase activity"/>
    <property type="evidence" value="ECO:0007669"/>
    <property type="project" value="TreeGrafter"/>
</dbReference>
<evidence type="ECO:0000313" key="4">
    <source>
        <dbReference type="EMBL" id="CAE0361076.1"/>
    </source>
</evidence>
<dbReference type="Pfam" id="PF02518">
    <property type="entry name" value="HATPase_c"/>
    <property type="match status" value="1"/>
</dbReference>
<dbReference type="PANTHER" id="PTHR43547:SF2">
    <property type="entry name" value="HYBRID SIGNAL TRANSDUCTION HISTIDINE KINASE C"/>
    <property type="match status" value="1"/>
</dbReference>
<dbReference type="Gene3D" id="3.30.565.10">
    <property type="entry name" value="Histidine kinase-like ATPase, C-terminal domain"/>
    <property type="match status" value="1"/>
</dbReference>
<dbReference type="AlphaFoldDB" id="A0A7S3JPR8"/>
<feature type="domain" description="Histidine kinase" evidence="3">
    <location>
        <begin position="296"/>
        <end position="555"/>
    </location>
</feature>
<dbReference type="InterPro" id="IPR036890">
    <property type="entry name" value="HATPase_C_sf"/>
</dbReference>
<evidence type="ECO:0000256" key="1">
    <source>
        <dbReference type="ARBA" id="ARBA00022553"/>
    </source>
</evidence>
<dbReference type="PROSITE" id="PS50109">
    <property type="entry name" value="HIS_KIN"/>
    <property type="match status" value="1"/>
</dbReference>
<keyword evidence="2" id="KW-1133">Transmembrane helix</keyword>
<accession>A0A7S3JPR8</accession>
<evidence type="ECO:0000259" key="3">
    <source>
        <dbReference type="PROSITE" id="PS50109"/>
    </source>
</evidence>
<protein>
    <recommendedName>
        <fullName evidence="3">Histidine kinase domain-containing protein</fullName>
    </recommendedName>
</protein>
<keyword evidence="1" id="KW-0597">Phosphoprotein</keyword>